<reference evidence="1" key="1">
    <citation type="journal article" date="2021" name="Nat. Commun.">
        <title>Genetic determinants of endophytism in the Arabidopsis root mycobiome.</title>
        <authorList>
            <person name="Mesny F."/>
            <person name="Miyauchi S."/>
            <person name="Thiergart T."/>
            <person name="Pickel B."/>
            <person name="Atanasova L."/>
            <person name="Karlsson M."/>
            <person name="Huettel B."/>
            <person name="Barry K.W."/>
            <person name="Haridas S."/>
            <person name="Chen C."/>
            <person name="Bauer D."/>
            <person name="Andreopoulos W."/>
            <person name="Pangilinan J."/>
            <person name="LaButti K."/>
            <person name="Riley R."/>
            <person name="Lipzen A."/>
            <person name="Clum A."/>
            <person name="Drula E."/>
            <person name="Henrissat B."/>
            <person name="Kohler A."/>
            <person name="Grigoriev I.V."/>
            <person name="Martin F.M."/>
            <person name="Hacquard S."/>
        </authorList>
    </citation>
    <scope>NUCLEOTIDE SEQUENCE</scope>
    <source>
        <strain evidence="1">MPI-CAGE-AT-0016</strain>
    </source>
</reference>
<comment type="caution">
    <text evidence="1">The sequence shown here is derived from an EMBL/GenBank/DDBJ whole genome shotgun (WGS) entry which is preliminary data.</text>
</comment>
<dbReference type="Proteomes" id="UP000813385">
    <property type="component" value="Unassembled WGS sequence"/>
</dbReference>
<dbReference type="EMBL" id="JAGPXD010000005">
    <property type="protein sequence ID" value="KAH7354031.1"/>
    <property type="molecule type" value="Genomic_DNA"/>
</dbReference>
<keyword evidence="2" id="KW-1185">Reference proteome</keyword>
<proteinExistence type="predicted"/>
<dbReference type="OrthoDB" id="3596146at2759"/>
<name>A0A8K0TEM3_9PEZI</name>
<organism evidence="1 2">
    <name type="scientific">Plectosphaerella cucumerina</name>
    <dbReference type="NCBI Taxonomy" id="40658"/>
    <lineage>
        <taxon>Eukaryota</taxon>
        <taxon>Fungi</taxon>
        <taxon>Dikarya</taxon>
        <taxon>Ascomycota</taxon>
        <taxon>Pezizomycotina</taxon>
        <taxon>Sordariomycetes</taxon>
        <taxon>Hypocreomycetidae</taxon>
        <taxon>Glomerellales</taxon>
        <taxon>Plectosphaerellaceae</taxon>
        <taxon>Plectosphaerella</taxon>
    </lineage>
</organism>
<accession>A0A8K0TEM3</accession>
<evidence type="ECO:0000313" key="1">
    <source>
        <dbReference type="EMBL" id="KAH7354031.1"/>
    </source>
</evidence>
<gene>
    <name evidence="1" type="ORF">B0T11DRAFT_287852</name>
</gene>
<protein>
    <submittedName>
        <fullName evidence="1">Uncharacterized protein</fullName>
    </submittedName>
</protein>
<dbReference type="AlphaFoldDB" id="A0A8K0TEM3"/>
<evidence type="ECO:0000313" key="2">
    <source>
        <dbReference type="Proteomes" id="UP000813385"/>
    </source>
</evidence>
<sequence>MPLVYKLISTLVSRPFQKAVVVIDAENQLDPTRLVALSHPEQDTDAEDDFDHVHVFQPARCTSERLRELVVRSEDWMLYGDHGSRAREWWGTIVIGGPVIAPPPAASVPASGRSFRGPSADVTAGWKGWLRVDREDVPGYSVGVSAAEAIVDREKRQDIVEKAPWKATCQWGEFTFIEGS</sequence>